<reference evidence="1 2" key="1">
    <citation type="submission" date="2019-05" db="EMBL/GenBank/DDBJ databases">
        <title>Another draft genome of Portunus trituberculatus and its Hox gene families provides insights of decapod evolution.</title>
        <authorList>
            <person name="Jeong J.-H."/>
            <person name="Song I."/>
            <person name="Kim S."/>
            <person name="Choi T."/>
            <person name="Kim D."/>
            <person name="Ryu S."/>
            <person name="Kim W."/>
        </authorList>
    </citation>
    <scope>NUCLEOTIDE SEQUENCE [LARGE SCALE GENOMIC DNA]</scope>
    <source>
        <tissue evidence="1">Muscle</tissue>
    </source>
</reference>
<gene>
    <name evidence="1" type="ORF">E2C01_011983</name>
</gene>
<dbReference type="AlphaFoldDB" id="A0A5B7DCY1"/>
<keyword evidence="2" id="KW-1185">Reference proteome</keyword>
<evidence type="ECO:0000313" key="1">
    <source>
        <dbReference type="EMBL" id="MPC19077.1"/>
    </source>
</evidence>
<name>A0A5B7DCY1_PORTR</name>
<organism evidence="1 2">
    <name type="scientific">Portunus trituberculatus</name>
    <name type="common">Swimming crab</name>
    <name type="synonym">Neptunus trituberculatus</name>
    <dbReference type="NCBI Taxonomy" id="210409"/>
    <lineage>
        <taxon>Eukaryota</taxon>
        <taxon>Metazoa</taxon>
        <taxon>Ecdysozoa</taxon>
        <taxon>Arthropoda</taxon>
        <taxon>Crustacea</taxon>
        <taxon>Multicrustacea</taxon>
        <taxon>Malacostraca</taxon>
        <taxon>Eumalacostraca</taxon>
        <taxon>Eucarida</taxon>
        <taxon>Decapoda</taxon>
        <taxon>Pleocyemata</taxon>
        <taxon>Brachyura</taxon>
        <taxon>Eubrachyura</taxon>
        <taxon>Portunoidea</taxon>
        <taxon>Portunidae</taxon>
        <taxon>Portuninae</taxon>
        <taxon>Portunus</taxon>
    </lineage>
</organism>
<accession>A0A5B7DCY1</accession>
<evidence type="ECO:0000313" key="2">
    <source>
        <dbReference type="Proteomes" id="UP000324222"/>
    </source>
</evidence>
<dbReference type="Proteomes" id="UP000324222">
    <property type="component" value="Unassembled WGS sequence"/>
</dbReference>
<dbReference type="EMBL" id="VSRR010000736">
    <property type="protein sequence ID" value="MPC19077.1"/>
    <property type="molecule type" value="Genomic_DNA"/>
</dbReference>
<sequence>MPSLFRRVRLVDLLGILYPRTYFTTRKGPRPRHRGANRLLHFICITDLSQIYPPPPPSSFFASLTFPFRFHPLHPFDCSFLPPTRSPSSPPFLLLTPTLSLPPPLSPSRASHRSTLIYALH</sequence>
<proteinExistence type="predicted"/>
<comment type="caution">
    <text evidence="1">The sequence shown here is derived from an EMBL/GenBank/DDBJ whole genome shotgun (WGS) entry which is preliminary data.</text>
</comment>
<protein>
    <submittedName>
        <fullName evidence="1">Uncharacterized protein</fullName>
    </submittedName>
</protein>